<dbReference type="Proteomes" id="UP000295357">
    <property type="component" value="Unassembled WGS sequence"/>
</dbReference>
<name>A0A4R6N809_9BURK</name>
<evidence type="ECO:0000256" key="1">
    <source>
        <dbReference type="SAM" id="SignalP"/>
    </source>
</evidence>
<comment type="caution">
    <text evidence="2">The sequence shown here is derived from an EMBL/GenBank/DDBJ whole genome shotgun (WGS) entry which is preliminary data.</text>
</comment>
<accession>A0A4R6N809</accession>
<dbReference type="AlphaFoldDB" id="A0A4R6N809"/>
<sequence length="64" mass="6639">MSMLQRISLLSLALGSTLLVSACVITPHSVGDASAHMNKMSEQAQATCGAGQVKEVNAKSFSCK</sequence>
<gene>
    <name evidence="2" type="ORF">DFR39_103149</name>
</gene>
<evidence type="ECO:0000313" key="3">
    <source>
        <dbReference type="Proteomes" id="UP000295357"/>
    </source>
</evidence>
<dbReference type="EMBL" id="SNXE01000003">
    <property type="protein sequence ID" value="TDP11224.1"/>
    <property type="molecule type" value="Genomic_DNA"/>
</dbReference>
<evidence type="ECO:0008006" key="4">
    <source>
        <dbReference type="Google" id="ProtNLM"/>
    </source>
</evidence>
<evidence type="ECO:0000313" key="2">
    <source>
        <dbReference type="EMBL" id="TDP11224.1"/>
    </source>
</evidence>
<feature type="chain" id="PRO_5020506069" description="Lipoprotein" evidence="1">
    <location>
        <begin position="23"/>
        <end position="64"/>
    </location>
</feature>
<dbReference type="OrthoDB" id="8593812at2"/>
<keyword evidence="3" id="KW-1185">Reference proteome</keyword>
<reference evidence="2 3" key="1">
    <citation type="submission" date="2019-03" db="EMBL/GenBank/DDBJ databases">
        <title>Genomic Encyclopedia of Type Strains, Phase IV (KMG-IV): sequencing the most valuable type-strain genomes for metagenomic binning, comparative biology and taxonomic classification.</title>
        <authorList>
            <person name="Goeker M."/>
        </authorList>
    </citation>
    <scope>NUCLEOTIDE SEQUENCE [LARGE SCALE GENOMIC DNA]</scope>
    <source>
        <strain evidence="2 3">DSM 25082</strain>
    </source>
</reference>
<dbReference type="RefSeq" id="WP_133603138.1">
    <property type="nucleotide sequence ID" value="NZ_JAUFPJ010000010.1"/>
</dbReference>
<protein>
    <recommendedName>
        <fullName evidence="4">Lipoprotein</fullName>
    </recommendedName>
</protein>
<feature type="signal peptide" evidence="1">
    <location>
        <begin position="1"/>
        <end position="22"/>
    </location>
</feature>
<proteinExistence type="predicted"/>
<keyword evidence="1" id="KW-0732">Signal</keyword>
<dbReference type="PROSITE" id="PS51257">
    <property type="entry name" value="PROKAR_LIPOPROTEIN"/>
    <property type="match status" value="1"/>
</dbReference>
<organism evidence="2 3">
    <name type="scientific">Roseateles asaccharophilus</name>
    <dbReference type="NCBI Taxonomy" id="582607"/>
    <lineage>
        <taxon>Bacteria</taxon>
        <taxon>Pseudomonadati</taxon>
        <taxon>Pseudomonadota</taxon>
        <taxon>Betaproteobacteria</taxon>
        <taxon>Burkholderiales</taxon>
        <taxon>Sphaerotilaceae</taxon>
        <taxon>Roseateles</taxon>
    </lineage>
</organism>